<accession>A0A212KKW3</accession>
<dbReference type="Pfam" id="PF13374">
    <property type="entry name" value="TPR_10"/>
    <property type="match status" value="1"/>
</dbReference>
<name>A0A212KKW3_9PROT</name>
<organism evidence="1">
    <name type="scientific">uncultured Alphaproteobacteria bacterium</name>
    <dbReference type="NCBI Taxonomy" id="91750"/>
    <lineage>
        <taxon>Bacteria</taxon>
        <taxon>Pseudomonadati</taxon>
        <taxon>Pseudomonadota</taxon>
        <taxon>Alphaproteobacteria</taxon>
        <taxon>environmental samples</taxon>
    </lineage>
</organism>
<gene>
    <name evidence="1" type="ORF">KL86APRO_20575</name>
</gene>
<dbReference type="Gene3D" id="3.40.50.2000">
    <property type="entry name" value="Glycogen Phosphorylase B"/>
    <property type="match status" value="1"/>
</dbReference>
<sequence length="450" mass="47647">MSELPAALRPAWAEAVARIEAGRAADALPGLARLARAAPEFAPVWNDLGVALRRCGDPAAAEAATRRGLALPGGDTEAAFSNLGNVLRDRGRFAEAEAAFAAALARGGSPGTRYNAALLLRDRGRAAEALAMLAPALAARPDDPAWTWEAALMLLQAGDWPRGFAAYEARWRLKGVTPPSTGRPWWTGEPRRGRTLLVVGEQGMGDVIQFARFLPSIPDDGPVVLAVRRPLVRLLRAAPALARVAVTEASATPPPHDLLLPVMSLPRVLGATPDTLPPPLDFRVPEALLARAAAHLPPRDGRRRTGVVWAGSAGHRNDANRSAGLAAFLPLCADERRVLLSLQVGPRAADLARPGYAGFLADLAPAIDDFLDTAAFLRQIDDLIAVDTGIVHLAGSLGVPTTVLLPEACDWRWGAGTDATPWYASVRLARQRRQGDWASALAAATRADTT</sequence>
<dbReference type="Pfam" id="PF13432">
    <property type="entry name" value="TPR_16"/>
    <property type="match status" value="2"/>
</dbReference>
<dbReference type="InterPro" id="IPR011990">
    <property type="entry name" value="TPR-like_helical_dom_sf"/>
</dbReference>
<dbReference type="InterPro" id="IPR019734">
    <property type="entry name" value="TPR_rpt"/>
</dbReference>
<dbReference type="SUPFAM" id="SSF53756">
    <property type="entry name" value="UDP-Glycosyltransferase/glycogen phosphorylase"/>
    <property type="match status" value="1"/>
</dbReference>
<reference evidence="1" key="1">
    <citation type="submission" date="2016-04" db="EMBL/GenBank/DDBJ databases">
        <authorList>
            <person name="Evans L.H."/>
            <person name="Alamgir A."/>
            <person name="Owens N."/>
            <person name="Weber N.D."/>
            <person name="Virtaneva K."/>
            <person name="Barbian K."/>
            <person name="Babar A."/>
            <person name="Rosenke K."/>
        </authorList>
    </citation>
    <scope>NUCLEOTIDE SEQUENCE</scope>
    <source>
        <strain evidence="1">86</strain>
    </source>
</reference>
<dbReference type="Gene3D" id="1.25.40.10">
    <property type="entry name" value="Tetratricopeptide repeat domain"/>
    <property type="match status" value="1"/>
</dbReference>
<proteinExistence type="predicted"/>
<protein>
    <submittedName>
        <fullName evidence="1">FOG: TPR repeat</fullName>
    </submittedName>
</protein>
<dbReference type="EMBL" id="FLUO01000002">
    <property type="protein sequence ID" value="SBW12366.1"/>
    <property type="molecule type" value="Genomic_DNA"/>
</dbReference>
<evidence type="ECO:0000313" key="1">
    <source>
        <dbReference type="EMBL" id="SBW12366.1"/>
    </source>
</evidence>
<dbReference type="SUPFAM" id="SSF48452">
    <property type="entry name" value="TPR-like"/>
    <property type="match status" value="1"/>
</dbReference>
<dbReference type="AlphaFoldDB" id="A0A212KKW3"/>
<dbReference type="SMART" id="SM00028">
    <property type="entry name" value="TPR"/>
    <property type="match status" value="2"/>
</dbReference>